<dbReference type="Proteomes" id="UP000487757">
    <property type="component" value="Unassembled WGS sequence"/>
</dbReference>
<protein>
    <recommendedName>
        <fullName evidence="3">Lipoprotein</fullName>
    </recommendedName>
</protein>
<evidence type="ECO:0000313" key="2">
    <source>
        <dbReference type="Proteomes" id="UP000487757"/>
    </source>
</evidence>
<dbReference type="RefSeq" id="WP_154280797.1">
    <property type="nucleotide sequence ID" value="NZ_JBHUJQ010000001.1"/>
</dbReference>
<proteinExistence type="predicted"/>
<dbReference type="EMBL" id="WKKH01000013">
    <property type="protein sequence ID" value="MRX76559.1"/>
    <property type="molecule type" value="Genomic_DNA"/>
</dbReference>
<evidence type="ECO:0008006" key="3">
    <source>
        <dbReference type="Google" id="ProtNLM"/>
    </source>
</evidence>
<dbReference type="OrthoDB" id="1333948at2"/>
<comment type="caution">
    <text evidence="1">The sequence shown here is derived from an EMBL/GenBank/DDBJ whole genome shotgun (WGS) entry which is preliminary data.</text>
</comment>
<organism evidence="1 2">
    <name type="scientific">Pedobacter petrophilus</name>
    <dbReference type="NCBI Taxonomy" id="1908241"/>
    <lineage>
        <taxon>Bacteria</taxon>
        <taxon>Pseudomonadati</taxon>
        <taxon>Bacteroidota</taxon>
        <taxon>Sphingobacteriia</taxon>
        <taxon>Sphingobacteriales</taxon>
        <taxon>Sphingobacteriaceae</taxon>
        <taxon>Pedobacter</taxon>
    </lineage>
</organism>
<reference evidence="1 2" key="1">
    <citation type="submission" date="2019-11" db="EMBL/GenBank/DDBJ databases">
        <title>Pedobacter petrophilus genome.</title>
        <authorList>
            <person name="Feldbauer M.J."/>
            <person name="Newman J.D."/>
        </authorList>
    </citation>
    <scope>NUCLEOTIDE SEQUENCE [LARGE SCALE GENOMIC DNA]</scope>
    <source>
        <strain evidence="1 2">LMG 29686</strain>
    </source>
</reference>
<dbReference type="PROSITE" id="PS51257">
    <property type="entry name" value="PROKAR_LIPOPROTEIN"/>
    <property type="match status" value="1"/>
</dbReference>
<dbReference type="AlphaFoldDB" id="A0A7K0G016"/>
<keyword evidence="2" id="KW-1185">Reference proteome</keyword>
<name>A0A7K0G016_9SPHI</name>
<gene>
    <name evidence="1" type="ORF">GJU39_10690</name>
</gene>
<accession>A0A7K0G016</accession>
<evidence type="ECO:0000313" key="1">
    <source>
        <dbReference type="EMBL" id="MRX76559.1"/>
    </source>
</evidence>
<sequence length="254" mass="29675">MKFIYLLFAMLALISCKKSIKKTEQTSEKQVGIGLLNVNTTSIIYLYKNEKDAKPIDSISFKIKNNGSTKFITDIDLEPYKIFEGNTADEGKTNINMGLVHFGPSLKFRVIDSTKNAFKIMTNEKTYAFYYLRIEDKNAYYTTEQQLQDNNCIGCPNSKYNPNWFVFETWERYLKRVAFARKKTLQVYDQPNGKIIFTDTANNYIPFSISQLKGDWVKIEKPYGTADETFKFNGWTRWKKKSEIIIEITEQLYD</sequence>